<dbReference type="PANTHER" id="PTHR30349">
    <property type="entry name" value="PHAGE INTEGRASE-RELATED"/>
    <property type="match status" value="1"/>
</dbReference>
<dbReference type="InterPro" id="IPR004107">
    <property type="entry name" value="Integrase_SAM-like_N"/>
</dbReference>
<feature type="domain" description="Tyr recombinase" evidence="5">
    <location>
        <begin position="175"/>
        <end position="352"/>
    </location>
</feature>
<dbReference type="InterPro" id="IPR013762">
    <property type="entry name" value="Integrase-like_cat_sf"/>
</dbReference>
<dbReference type="PANTHER" id="PTHR30349:SF81">
    <property type="entry name" value="TYROSINE RECOMBINASE XERC"/>
    <property type="match status" value="1"/>
</dbReference>
<organism evidence="7 8">
    <name type="scientific">Arsenicicoccus bolidensis</name>
    <dbReference type="NCBI Taxonomy" id="229480"/>
    <lineage>
        <taxon>Bacteria</taxon>
        <taxon>Bacillati</taxon>
        <taxon>Actinomycetota</taxon>
        <taxon>Actinomycetes</taxon>
        <taxon>Micrococcales</taxon>
        <taxon>Intrasporangiaceae</taxon>
        <taxon>Arsenicicoccus</taxon>
    </lineage>
</organism>
<dbReference type="InterPro" id="IPR011010">
    <property type="entry name" value="DNA_brk_join_enz"/>
</dbReference>
<dbReference type="RefSeq" id="WP_239266658.1">
    <property type="nucleotide sequence ID" value="NZ_JAKRCV010000111.1"/>
</dbReference>
<dbReference type="Proteomes" id="UP001521931">
    <property type="component" value="Unassembled WGS sequence"/>
</dbReference>
<feature type="domain" description="Core-binding (CB)" evidence="6">
    <location>
        <begin position="24"/>
        <end position="127"/>
    </location>
</feature>
<dbReference type="Pfam" id="PF02899">
    <property type="entry name" value="Phage_int_SAM_1"/>
    <property type="match status" value="1"/>
</dbReference>
<keyword evidence="3" id="KW-0233">DNA recombination</keyword>
<dbReference type="SUPFAM" id="SSF56349">
    <property type="entry name" value="DNA breaking-rejoining enzymes"/>
    <property type="match status" value="1"/>
</dbReference>
<proteinExistence type="predicted"/>
<name>A0ABS9Q7E6_9MICO</name>
<sequence>MSGVPVVVLVRGKDRSWRLASSEEWLVTDANAYLGYLTDRGYSPATVRTYGYGLLAFVRWLAAVGRSVEQVDTDAILAFLSACRDEHVAGRVGPNVVDLNGQRVDRLAPSSINLRLAAVAGLYEFLGMRDPGRVSPVPKGRASSWFAPGERSGLLGHTKRRPAPRSRLRVRTPRRLPRAMSAAECSALLASLHSRRDLAMAGLMLYCGLRSCEVLSLAVSDVDIGGRWLTVHGKGAKDRRVPLDEDVAAMINAYLLTERPDTTTSALFVVAKGANRGRPLTPAGLRSVFRYHRAIADVPAAAPHALRHTFGTALAQAGVDLAVMQALLGHAHVDTTARYIHLAPTHVKAEYDAARSRARHT</sequence>
<keyword evidence="1" id="KW-0229">DNA integration</keyword>
<dbReference type="Gene3D" id="1.10.150.130">
    <property type="match status" value="1"/>
</dbReference>
<evidence type="ECO:0000256" key="1">
    <source>
        <dbReference type="ARBA" id="ARBA00022908"/>
    </source>
</evidence>
<comment type="caution">
    <text evidence="7">The sequence shown here is derived from an EMBL/GenBank/DDBJ whole genome shotgun (WGS) entry which is preliminary data.</text>
</comment>
<evidence type="ECO:0000313" key="8">
    <source>
        <dbReference type="Proteomes" id="UP001521931"/>
    </source>
</evidence>
<reference evidence="7 8" key="1">
    <citation type="submission" date="2022-02" db="EMBL/GenBank/DDBJ databases">
        <title>Uncovering new skin microbiome diversity through culturing and metagenomics.</title>
        <authorList>
            <person name="Conlan S."/>
            <person name="Deming C."/>
            <person name="Nisc Comparative Sequencing Program N."/>
            <person name="Segre J.A."/>
        </authorList>
    </citation>
    <scope>NUCLEOTIDE SEQUENCE [LARGE SCALE GENOMIC DNA]</scope>
    <source>
        <strain evidence="7 8">ACRQZ</strain>
    </source>
</reference>
<dbReference type="InterPro" id="IPR050090">
    <property type="entry name" value="Tyrosine_recombinase_XerCD"/>
</dbReference>
<dbReference type="InterPro" id="IPR010998">
    <property type="entry name" value="Integrase_recombinase_N"/>
</dbReference>
<dbReference type="EMBL" id="JAKRCV010000111">
    <property type="protein sequence ID" value="MCG7323775.1"/>
    <property type="molecule type" value="Genomic_DNA"/>
</dbReference>
<accession>A0ABS9Q7E6</accession>
<dbReference type="InterPro" id="IPR002104">
    <property type="entry name" value="Integrase_catalytic"/>
</dbReference>
<keyword evidence="8" id="KW-1185">Reference proteome</keyword>
<dbReference type="PROSITE" id="PS51900">
    <property type="entry name" value="CB"/>
    <property type="match status" value="1"/>
</dbReference>
<dbReference type="Gene3D" id="1.10.443.10">
    <property type="entry name" value="Intergrase catalytic core"/>
    <property type="match status" value="1"/>
</dbReference>
<protein>
    <submittedName>
        <fullName evidence="7">Tyrosine-type recombinase/integrase</fullName>
    </submittedName>
</protein>
<evidence type="ECO:0000313" key="7">
    <source>
        <dbReference type="EMBL" id="MCG7323775.1"/>
    </source>
</evidence>
<evidence type="ECO:0000256" key="3">
    <source>
        <dbReference type="ARBA" id="ARBA00023172"/>
    </source>
</evidence>
<evidence type="ECO:0000259" key="6">
    <source>
        <dbReference type="PROSITE" id="PS51900"/>
    </source>
</evidence>
<dbReference type="PROSITE" id="PS51898">
    <property type="entry name" value="TYR_RECOMBINASE"/>
    <property type="match status" value="1"/>
</dbReference>
<evidence type="ECO:0000259" key="5">
    <source>
        <dbReference type="PROSITE" id="PS51898"/>
    </source>
</evidence>
<dbReference type="Pfam" id="PF00589">
    <property type="entry name" value="Phage_integrase"/>
    <property type="match status" value="1"/>
</dbReference>
<keyword evidence="2 4" id="KW-0238">DNA-binding</keyword>
<evidence type="ECO:0000256" key="4">
    <source>
        <dbReference type="PROSITE-ProRule" id="PRU01248"/>
    </source>
</evidence>
<evidence type="ECO:0000256" key="2">
    <source>
        <dbReference type="ARBA" id="ARBA00023125"/>
    </source>
</evidence>
<gene>
    <name evidence="7" type="ORF">MHL29_18065</name>
</gene>
<dbReference type="SUPFAM" id="SSF47823">
    <property type="entry name" value="lambda integrase-like, N-terminal domain"/>
    <property type="match status" value="1"/>
</dbReference>
<dbReference type="InterPro" id="IPR044068">
    <property type="entry name" value="CB"/>
</dbReference>